<dbReference type="Pfam" id="PF13407">
    <property type="entry name" value="Peripla_BP_4"/>
    <property type="match status" value="1"/>
</dbReference>
<dbReference type="InterPro" id="IPR018060">
    <property type="entry name" value="HTH_AraC"/>
</dbReference>
<dbReference type="PROSITE" id="PS50109">
    <property type="entry name" value="HIS_KIN"/>
    <property type="match status" value="1"/>
</dbReference>
<dbReference type="InterPro" id="IPR028082">
    <property type="entry name" value="Peripla_BP_I"/>
</dbReference>
<dbReference type="InterPro" id="IPR036097">
    <property type="entry name" value="HisK_dim/P_sf"/>
</dbReference>
<dbReference type="PROSITE" id="PS50110">
    <property type="entry name" value="RESPONSE_REGULATORY"/>
    <property type="match status" value="1"/>
</dbReference>
<dbReference type="PROSITE" id="PS00041">
    <property type="entry name" value="HTH_ARAC_FAMILY_1"/>
    <property type="match status" value="1"/>
</dbReference>
<dbReference type="FunFam" id="3.40.50.2300:FF:000138">
    <property type="entry name" value="Two-component system sensor histidine kinase/response regulator"/>
    <property type="match status" value="1"/>
</dbReference>
<dbReference type="Pfam" id="PF00072">
    <property type="entry name" value="Response_reg"/>
    <property type="match status" value="1"/>
</dbReference>
<protein>
    <recommendedName>
        <fullName evidence="2">histidine kinase</fullName>
        <ecNumber evidence="2">2.7.13.3</ecNumber>
    </recommendedName>
</protein>
<dbReference type="InterPro" id="IPR004358">
    <property type="entry name" value="Sig_transdc_His_kin-like_C"/>
</dbReference>
<dbReference type="Proteomes" id="UP000423156">
    <property type="component" value="Unassembled WGS sequence"/>
</dbReference>
<keyword evidence="4" id="KW-0808">Transferase</keyword>
<evidence type="ECO:0000256" key="14">
    <source>
        <dbReference type="SAM" id="Phobius"/>
    </source>
</evidence>
<dbReference type="GO" id="GO:0003700">
    <property type="term" value="F:DNA-binding transcription factor activity"/>
    <property type="evidence" value="ECO:0007669"/>
    <property type="project" value="InterPro"/>
</dbReference>
<evidence type="ECO:0000313" key="18">
    <source>
        <dbReference type="EMBL" id="MQN79137.1"/>
    </source>
</evidence>
<feature type="domain" description="HTH araC/xylS-type" evidence="15">
    <location>
        <begin position="834"/>
        <end position="933"/>
    </location>
</feature>
<dbReference type="InterPro" id="IPR025997">
    <property type="entry name" value="SBP_2_dom"/>
</dbReference>
<evidence type="ECO:0000256" key="3">
    <source>
        <dbReference type="ARBA" id="ARBA00022553"/>
    </source>
</evidence>
<keyword evidence="5" id="KW-0547">Nucleotide-binding</keyword>
<proteinExistence type="predicted"/>
<dbReference type="EC" id="2.7.13.3" evidence="2"/>
<dbReference type="Pfam" id="PF00512">
    <property type="entry name" value="HisKA"/>
    <property type="match status" value="1"/>
</dbReference>
<dbReference type="InterPro" id="IPR009057">
    <property type="entry name" value="Homeodomain-like_sf"/>
</dbReference>
<dbReference type="InterPro" id="IPR036890">
    <property type="entry name" value="HATPase_C_sf"/>
</dbReference>
<evidence type="ECO:0000256" key="11">
    <source>
        <dbReference type="ARBA" id="ARBA00023163"/>
    </source>
</evidence>
<name>A0AA90ZV69_9BACT</name>
<dbReference type="SMART" id="SM00342">
    <property type="entry name" value="HTH_ARAC"/>
    <property type="match status" value="1"/>
</dbReference>
<evidence type="ECO:0000259" key="16">
    <source>
        <dbReference type="PROSITE" id="PS50109"/>
    </source>
</evidence>
<keyword evidence="13" id="KW-0175">Coiled coil</keyword>
<evidence type="ECO:0000256" key="7">
    <source>
        <dbReference type="ARBA" id="ARBA00022840"/>
    </source>
</evidence>
<dbReference type="SUPFAM" id="SSF53822">
    <property type="entry name" value="Periplasmic binding protein-like I"/>
    <property type="match status" value="1"/>
</dbReference>
<evidence type="ECO:0000256" key="8">
    <source>
        <dbReference type="ARBA" id="ARBA00023012"/>
    </source>
</evidence>
<dbReference type="CDD" id="cd06308">
    <property type="entry name" value="PBP1_sensor_kinase-like"/>
    <property type="match status" value="1"/>
</dbReference>
<sequence length="935" mass="105135">MKRKLHLIIYVTIIVLLTGCAQQPRKYVIGVSQCSEDIWRDKLNDELKMGEYLNDSLIVKLASSNDDNMLQNKQVNQFIDEGVDLLIISPNQLSAISKAVERAYDKGIPVILYDRKTNSDKYTAFIGCDNYTIGKSMGTFIAQQLHGKGRIVEISGLEGSSPALERHRGFMDAIKPYPGLQVVASEGGNWKEEGGIQAMKRILKQTQDFDYVFAHNDRLAWGAYVAARQMRVKRNYKYTGVDGMATEGGGLELVRDGIFEASYLYPTKGDEVIALAMKILKHQPYERDNYLSTSIITQANAALTLMEARDAERQTHNLKTLHKQVDQYLSDYNSQKVMLIGLCLFLFVCLAAAALIFRGYLIKVKLNETLAKTNGELKRLNVELGEKNEELKRLNEEVLELTHSRLVFFTNISHELRTPLTLIADPVEMLLEDSGIKGKSRELLKMVQRNALALQQLVSNILDFRKIQNGKMELKLYRFDIVKTLTMWVGDFQLTAERKQIRLHLDVDDLKGSHEMIADQEKISRIVFNLLSNALKYTPAGGEIFVSLKDEGANLRLDVKDTGKGISQDEADKIFERFFQAKGAASGTGIGLALVKSFVELHHGEARVESELGKGSDFIVVIPREQEGDSQVIHNDVDIVDNSVNASASTGKNVVDESVLQYIDDGDRSRGKVQQLVSENTNRPTVLVIDDNTDIRQYERTLLQDEYVVLEAADGKEGLAVALKEVPDLVICDVMMPVMDGLELTEQLKTNTATSHIPVIMLTAKNLEEHRAEGYEHGADSYITKPFHSKVLLARIENLLRQRQLLKNLYQGSKEAEKEISEAHLEDRDRQFLKQLQAIIQKNLSDSEFGVEDMGQQIGLSRVQLYRKVKAMTGSSVVDLLRKARLAKARRLLETRSMSVSEVAYEVGFSAPSYFTKCFKEEYGMLPGDVGNVMK</sequence>
<organism evidence="18 19">
    <name type="scientific">Segatella copri</name>
    <dbReference type="NCBI Taxonomy" id="165179"/>
    <lineage>
        <taxon>Bacteria</taxon>
        <taxon>Pseudomonadati</taxon>
        <taxon>Bacteroidota</taxon>
        <taxon>Bacteroidia</taxon>
        <taxon>Bacteroidales</taxon>
        <taxon>Prevotellaceae</taxon>
        <taxon>Segatella</taxon>
    </lineage>
</organism>
<feature type="modified residue" description="4-aspartylphosphate" evidence="12">
    <location>
        <position position="733"/>
    </location>
</feature>
<evidence type="ECO:0000256" key="4">
    <source>
        <dbReference type="ARBA" id="ARBA00022679"/>
    </source>
</evidence>
<keyword evidence="11" id="KW-0804">Transcription</keyword>
<evidence type="ECO:0000256" key="9">
    <source>
        <dbReference type="ARBA" id="ARBA00023015"/>
    </source>
</evidence>
<dbReference type="SUPFAM" id="SSF52172">
    <property type="entry name" value="CheY-like"/>
    <property type="match status" value="1"/>
</dbReference>
<comment type="caution">
    <text evidence="18">The sequence shown here is derived from an EMBL/GenBank/DDBJ whole genome shotgun (WGS) entry which is preliminary data.</text>
</comment>
<keyword evidence="14" id="KW-1133">Transmembrane helix</keyword>
<dbReference type="RefSeq" id="WP_153093767.1">
    <property type="nucleotide sequence ID" value="NZ_VZBX01000059.1"/>
</dbReference>
<feature type="domain" description="Response regulatory" evidence="17">
    <location>
        <begin position="685"/>
        <end position="800"/>
    </location>
</feature>
<dbReference type="InterPro" id="IPR005467">
    <property type="entry name" value="His_kinase_dom"/>
</dbReference>
<evidence type="ECO:0000256" key="2">
    <source>
        <dbReference type="ARBA" id="ARBA00012438"/>
    </source>
</evidence>
<dbReference type="Gene3D" id="3.30.565.10">
    <property type="entry name" value="Histidine kinase-like ATPase, C-terminal domain"/>
    <property type="match status" value="1"/>
</dbReference>
<accession>A0AA90ZV69</accession>
<dbReference type="GO" id="GO:0000155">
    <property type="term" value="F:phosphorelay sensor kinase activity"/>
    <property type="evidence" value="ECO:0007669"/>
    <property type="project" value="InterPro"/>
</dbReference>
<gene>
    <name evidence="18" type="ORF">F7D71_15005</name>
</gene>
<evidence type="ECO:0000256" key="12">
    <source>
        <dbReference type="PROSITE-ProRule" id="PRU00169"/>
    </source>
</evidence>
<dbReference type="GO" id="GO:0043565">
    <property type="term" value="F:sequence-specific DNA binding"/>
    <property type="evidence" value="ECO:0007669"/>
    <property type="project" value="InterPro"/>
</dbReference>
<dbReference type="Gene3D" id="3.40.50.2300">
    <property type="match status" value="3"/>
</dbReference>
<dbReference type="SMART" id="SM00387">
    <property type="entry name" value="HATPase_c"/>
    <property type="match status" value="1"/>
</dbReference>
<keyword evidence="9" id="KW-0805">Transcription regulation</keyword>
<dbReference type="SUPFAM" id="SSF55874">
    <property type="entry name" value="ATPase domain of HSP90 chaperone/DNA topoisomerase II/histidine kinase"/>
    <property type="match status" value="1"/>
</dbReference>
<dbReference type="SMART" id="SM00448">
    <property type="entry name" value="REC"/>
    <property type="match status" value="1"/>
</dbReference>
<dbReference type="InterPro" id="IPR018062">
    <property type="entry name" value="HTH_AraC-typ_CS"/>
</dbReference>
<feature type="coiled-coil region" evidence="13">
    <location>
        <begin position="363"/>
        <end position="404"/>
    </location>
</feature>
<dbReference type="CDD" id="cd00075">
    <property type="entry name" value="HATPase"/>
    <property type="match status" value="1"/>
</dbReference>
<dbReference type="FunFam" id="3.30.565.10:FF:000037">
    <property type="entry name" value="Hybrid sensor histidine kinase/response regulator"/>
    <property type="match status" value="1"/>
</dbReference>
<dbReference type="EMBL" id="VZBZ01000169">
    <property type="protein sequence ID" value="MQN79137.1"/>
    <property type="molecule type" value="Genomic_DNA"/>
</dbReference>
<dbReference type="FunFam" id="1.10.287.130:FF:000045">
    <property type="entry name" value="Two-component system sensor histidine kinase/response regulator"/>
    <property type="match status" value="1"/>
</dbReference>
<evidence type="ECO:0000256" key="13">
    <source>
        <dbReference type="SAM" id="Coils"/>
    </source>
</evidence>
<dbReference type="InterPro" id="IPR001789">
    <property type="entry name" value="Sig_transdc_resp-reg_receiver"/>
</dbReference>
<dbReference type="AlphaFoldDB" id="A0AA90ZV69"/>
<dbReference type="InterPro" id="IPR003661">
    <property type="entry name" value="HisK_dim/P_dom"/>
</dbReference>
<evidence type="ECO:0000256" key="5">
    <source>
        <dbReference type="ARBA" id="ARBA00022741"/>
    </source>
</evidence>
<dbReference type="PANTHER" id="PTHR43547:SF2">
    <property type="entry name" value="HYBRID SIGNAL TRANSDUCTION HISTIDINE KINASE C"/>
    <property type="match status" value="1"/>
</dbReference>
<dbReference type="SUPFAM" id="SSF46689">
    <property type="entry name" value="Homeodomain-like"/>
    <property type="match status" value="1"/>
</dbReference>
<evidence type="ECO:0000259" key="15">
    <source>
        <dbReference type="PROSITE" id="PS01124"/>
    </source>
</evidence>
<dbReference type="SUPFAM" id="SSF47384">
    <property type="entry name" value="Homodimeric domain of signal transducing histidine kinase"/>
    <property type="match status" value="1"/>
</dbReference>
<dbReference type="PANTHER" id="PTHR43547">
    <property type="entry name" value="TWO-COMPONENT HISTIDINE KINASE"/>
    <property type="match status" value="1"/>
</dbReference>
<keyword evidence="3 12" id="KW-0597">Phosphoprotein</keyword>
<dbReference type="PROSITE" id="PS51257">
    <property type="entry name" value="PROKAR_LIPOPROTEIN"/>
    <property type="match status" value="1"/>
</dbReference>
<evidence type="ECO:0000256" key="10">
    <source>
        <dbReference type="ARBA" id="ARBA00023125"/>
    </source>
</evidence>
<keyword evidence="8" id="KW-0902">Two-component regulatory system</keyword>
<evidence type="ECO:0000256" key="6">
    <source>
        <dbReference type="ARBA" id="ARBA00022777"/>
    </source>
</evidence>
<keyword evidence="7" id="KW-0067">ATP-binding</keyword>
<dbReference type="SMART" id="SM00388">
    <property type="entry name" value="HisKA"/>
    <property type="match status" value="1"/>
</dbReference>
<dbReference type="Pfam" id="PF12833">
    <property type="entry name" value="HTH_18"/>
    <property type="match status" value="1"/>
</dbReference>
<dbReference type="PRINTS" id="PR00344">
    <property type="entry name" value="BCTRLSENSOR"/>
</dbReference>
<feature type="domain" description="Histidine kinase" evidence="16">
    <location>
        <begin position="411"/>
        <end position="626"/>
    </location>
</feature>
<dbReference type="InterPro" id="IPR003594">
    <property type="entry name" value="HATPase_dom"/>
</dbReference>
<keyword evidence="6" id="KW-0418">Kinase</keyword>
<dbReference type="InterPro" id="IPR011006">
    <property type="entry name" value="CheY-like_superfamily"/>
</dbReference>
<evidence type="ECO:0000313" key="19">
    <source>
        <dbReference type="Proteomes" id="UP000423156"/>
    </source>
</evidence>
<feature type="coiled-coil region" evidence="13">
    <location>
        <begin position="796"/>
        <end position="826"/>
    </location>
</feature>
<dbReference type="Pfam" id="PF02518">
    <property type="entry name" value="HATPase_c"/>
    <property type="match status" value="1"/>
</dbReference>
<keyword evidence="14" id="KW-0812">Transmembrane</keyword>
<dbReference type="Gene3D" id="1.10.287.130">
    <property type="match status" value="1"/>
</dbReference>
<feature type="transmembrane region" description="Helical" evidence="14">
    <location>
        <begin position="337"/>
        <end position="357"/>
    </location>
</feature>
<dbReference type="CDD" id="cd17574">
    <property type="entry name" value="REC_OmpR"/>
    <property type="match status" value="1"/>
</dbReference>
<dbReference type="PROSITE" id="PS01124">
    <property type="entry name" value="HTH_ARAC_FAMILY_2"/>
    <property type="match status" value="1"/>
</dbReference>
<keyword evidence="10" id="KW-0238">DNA-binding</keyword>
<reference evidence="19" key="1">
    <citation type="submission" date="2019-09" db="EMBL/GenBank/DDBJ databases">
        <title>Distinct polysaccharide growth profiles of human intestinal Prevotella copri isolates.</title>
        <authorList>
            <person name="Fehlner-Peach H."/>
            <person name="Magnabosco C."/>
            <person name="Raghavan V."/>
            <person name="Scher J.U."/>
            <person name="Tett A."/>
            <person name="Cox L.M."/>
            <person name="Gottsegen C."/>
            <person name="Watters A."/>
            <person name="Wiltshire- Gordon J.D."/>
            <person name="Segata N."/>
            <person name="Bonneau R."/>
            <person name="Littman D.R."/>
        </authorList>
    </citation>
    <scope>NUCLEOTIDE SEQUENCE [LARGE SCALE GENOMIC DNA]</scope>
    <source>
        <strain evidence="19">BU41712</strain>
    </source>
</reference>
<dbReference type="CDD" id="cd00082">
    <property type="entry name" value="HisKA"/>
    <property type="match status" value="1"/>
</dbReference>
<dbReference type="GO" id="GO:0005524">
    <property type="term" value="F:ATP binding"/>
    <property type="evidence" value="ECO:0007669"/>
    <property type="project" value="UniProtKB-KW"/>
</dbReference>
<evidence type="ECO:0000259" key="17">
    <source>
        <dbReference type="PROSITE" id="PS50110"/>
    </source>
</evidence>
<comment type="catalytic activity">
    <reaction evidence="1">
        <text>ATP + protein L-histidine = ADP + protein N-phospho-L-histidine.</text>
        <dbReference type="EC" id="2.7.13.3"/>
    </reaction>
</comment>
<dbReference type="Gene3D" id="1.10.10.60">
    <property type="entry name" value="Homeodomain-like"/>
    <property type="match status" value="1"/>
</dbReference>
<keyword evidence="14" id="KW-0472">Membrane</keyword>
<evidence type="ECO:0000256" key="1">
    <source>
        <dbReference type="ARBA" id="ARBA00000085"/>
    </source>
</evidence>